<dbReference type="EMBL" id="VSWD01000004">
    <property type="protein sequence ID" value="KAK3105424.1"/>
    <property type="molecule type" value="Genomic_DNA"/>
</dbReference>
<feature type="transmembrane region" description="Helical" evidence="2">
    <location>
        <begin position="182"/>
        <end position="206"/>
    </location>
</feature>
<evidence type="ECO:0000313" key="3">
    <source>
        <dbReference type="EMBL" id="KAK3105424.1"/>
    </source>
</evidence>
<dbReference type="AlphaFoldDB" id="A0AA88YQA1"/>
<keyword evidence="4" id="KW-1185">Reference proteome</keyword>
<sequence length="278" mass="30572">MGCEMTIPKCKFFSPLLSVASLGVALFALLLQTIAFVSHGWAIWTEFENEKEVPGNYISVENSVGLWYSVVCKTGKCEAISHLDGYMESLAKGLHHREVQYSLRIWSQTLYTLGMVCSLVTSVLSVPSLCQSYHRHLKRLSIGVSVFGCVSCCLTVAVIANWGAEQVASRVYHQDMIFSFPWSLLVGGIGGALMGTLGVFHLIVLCRTLETHVERRDSEMPNVYIPLMTQVSTTSRFSANSNTNSESVRNDNVYNRGLSTGSNSNTGTITQPPDILES</sequence>
<feature type="region of interest" description="Disordered" evidence="1">
    <location>
        <begin position="236"/>
        <end position="278"/>
    </location>
</feature>
<protein>
    <submittedName>
        <fullName evidence="3">Uncharacterized protein</fullName>
    </submittedName>
</protein>
<dbReference type="Proteomes" id="UP001186944">
    <property type="component" value="Unassembled WGS sequence"/>
</dbReference>
<keyword evidence="2" id="KW-1133">Transmembrane helix</keyword>
<feature type="compositionally biased region" description="Low complexity" evidence="1">
    <location>
        <begin position="255"/>
        <end position="268"/>
    </location>
</feature>
<organism evidence="3 4">
    <name type="scientific">Pinctada imbricata</name>
    <name type="common">Atlantic pearl-oyster</name>
    <name type="synonym">Pinctada martensii</name>
    <dbReference type="NCBI Taxonomy" id="66713"/>
    <lineage>
        <taxon>Eukaryota</taxon>
        <taxon>Metazoa</taxon>
        <taxon>Spiralia</taxon>
        <taxon>Lophotrochozoa</taxon>
        <taxon>Mollusca</taxon>
        <taxon>Bivalvia</taxon>
        <taxon>Autobranchia</taxon>
        <taxon>Pteriomorphia</taxon>
        <taxon>Pterioida</taxon>
        <taxon>Pterioidea</taxon>
        <taxon>Pteriidae</taxon>
        <taxon>Pinctada</taxon>
    </lineage>
</organism>
<proteinExistence type="predicted"/>
<reference evidence="3" key="1">
    <citation type="submission" date="2019-08" db="EMBL/GenBank/DDBJ databases">
        <title>The improved chromosome-level genome for the pearl oyster Pinctada fucata martensii using PacBio sequencing and Hi-C.</title>
        <authorList>
            <person name="Zheng Z."/>
        </authorList>
    </citation>
    <scope>NUCLEOTIDE SEQUENCE</scope>
    <source>
        <strain evidence="3">ZZ-2019</strain>
        <tissue evidence="3">Adductor muscle</tissue>
    </source>
</reference>
<name>A0AA88YQA1_PINIB</name>
<feature type="compositionally biased region" description="Polar residues" evidence="1">
    <location>
        <begin position="236"/>
        <end position="253"/>
    </location>
</feature>
<dbReference type="Gene3D" id="1.20.140.150">
    <property type="match status" value="1"/>
</dbReference>
<keyword evidence="2" id="KW-0472">Membrane</keyword>
<evidence type="ECO:0000256" key="2">
    <source>
        <dbReference type="SAM" id="Phobius"/>
    </source>
</evidence>
<evidence type="ECO:0000256" key="1">
    <source>
        <dbReference type="SAM" id="MobiDB-lite"/>
    </source>
</evidence>
<comment type="caution">
    <text evidence="3">The sequence shown here is derived from an EMBL/GenBank/DDBJ whole genome shotgun (WGS) entry which is preliminary data.</text>
</comment>
<evidence type="ECO:0000313" key="4">
    <source>
        <dbReference type="Proteomes" id="UP001186944"/>
    </source>
</evidence>
<feature type="transmembrane region" description="Helical" evidence="2">
    <location>
        <begin position="110"/>
        <end position="130"/>
    </location>
</feature>
<gene>
    <name evidence="3" type="ORF">FSP39_024979</name>
</gene>
<keyword evidence="2" id="KW-0812">Transmembrane</keyword>
<accession>A0AA88YQA1</accession>
<feature type="transmembrane region" description="Helical" evidence="2">
    <location>
        <begin position="12"/>
        <end position="37"/>
    </location>
</feature>
<feature type="transmembrane region" description="Helical" evidence="2">
    <location>
        <begin position="142"/>
        <end position="162"/>
    </location>
</feature>